<dbReference type="SUPFAM" id="SSF52833">
    <property type="entry name" value="Thioredoxin-like"/>
    <property type="match status" value="1"/>
</dbReference>
<organism evidence="1 2">
    <name type="scientific">Algoriphagus boseongensis</name>
    <dbReference type="NCBI Taxonomy" id="1442587"/>
    <lineage>
        <taxon>Bacteria</taxon>
        <taxon>Pseudomonadati</taxon>
        <taxon>Bacteroidota</taxon>
        <taxon>Cytophagia</taxon>
        <taxon>Cytophagales</taxon>
        <taxon>Cyclobacteriaceae</taxon>
        <taxon>Algoriphagus</taxon>
    </lineage>
</organism>
<proteinExistence type="predicted"/>
<dbReference type="InterPro" id="IPR036249">
    <property type="entry name" value="Thioredoxin-like_sf"/>
</dbReference>
<dbReference type="AlphaFoldDB" id="A0A4V3D2C3"/>
<keyword evidence="2" id="KW-1185">Reference proteome</keyword>
<dbReference type="Pfam" id="PF14595">
    <property type="entry name" value="Thioredoxin_9"/>
    <property type="match status" value="1"/>
</dbReference>
<reference evidence="1 2" key="1">
    <citation type="submission" date="2019-03" db="EMBL/GenBank/DDBJ databases">
        <title>Genomic Encyclopedia of Type Strains, Phase III (KMG-III): the genomes of soil and plant-associated and newly described type strains.</title>
        <authorList>
            <person name="Whitman W."/>
        </authorList>
    </citation>
    <scope>NUCLEOTIDE SEQUENCE [LARGE SCALE GENOMIC DNA]</scope>
    <source>
        <strain evidence="1 2">CECT 8446</strain>
    </source>
</reference>
<gene>
    <name evidence="1" type="ORF">DFQ04_0206</name>
</gene>
<evidence type="ECO:0000313" key="1">
    <source>
        <dbReference type="EMBL" id="TDQ18407.1"/>
    </source>
</evidence>
<dbReference type="EMBL" id="SNYF01000005">
    <property type="protein sequence ID" value="TDQ18407.1"/>
    <property type="molecule type" value="Genomic_DNA"/>
</dbReference>
<comment type="caution">
    <text evidence="1">The sequence shown here is derived from an EMBL/GenBank/DDBJ whole genome shotgun (WGS) entry which is preliminary data.</text>
</comment>
<evidence type="ECO:0000313" key="2">
    <source>
        <dbReference type="Proteomes" id="UP000294535"/>
    </source>
</evidence>
<sequence>MESLSHPVTHLIFEKGFTYPEFVKFTELLVQENRTTGANQSPAYLDYTRMSLQRMNRWNKTAKVSPEMEKLIQYIIEPQKWLIINEAWCGDGAQSIPYIAKLAELNPLIELRIIMRDEYPEIMDEYLTNGARSIPKMVAFTGDLKCELFTWGPKPKYLLDRYKEYKHDSKGLPYKEFQEEVHLWYARNKNKDLEEELYPLIKSTLIS</sequence>
<dbReference type="Proteomes" id="UP000294535">
    <property type="component" value="Unassembled WGS sequence"/>
</dbReference>
<accession>A0A4V3D2C3</accession>
<dbReference type="RefSeq" id="WP_166637225.1">
    <property type="nucleotide sequence ID" value="NZ_SNYF01000005.1"/>
</dbReference>
<name>A0A4V3D2C3_9BACT</name>
<dbReference type="Gene3D" id="3.40.30.10">
    <property type="entry name" value="Glutaredoxin"/>
    <property type="match status" value="1"/>
</dbReference>
<protein>
    <submittedName>
        <fullName evidence="1">Thioredoxin-like protein</fullName>
    </submittedName>
</protein>